<sequence>MRQEKIIIEGNVEGMKFSKSIDLAYDPHDSSVEEAILSFYESHACSFEELASERGWMDCYWTFAQPLKSVI</sequence>
<evidence type="ECO:0000313" key="2">
    <source>
        <dbReference type="Proteomes" id="UP000831787"/>
    </source>
</evidence>
<evidence type="ECO:0000313" key="1">
    <source>
        <dbReference type="EMBL" id="UOQ43539.1"/>
    </source>
</evidence>
<proteinExistence type="predicted"/>
<dbReference type="Proteomes" id="UP000831787">
    <property type="component" value="Chromosome"/>
</dbReference>
<gene>
    <name evidence="1" type="ORF">MUN89_16710</name>
</gene>
<keyword evidence="2" id="KW-1185">Reference proteome</keyword>
<protein>
    <submittedName>
        <fullName evidence="1">Uncharacterized protein</fullName>
    </submittedName>
</protein>
<accession>A0ABY4EGD5</accession>
<name>A0ABY4EGD5_9BACI</name>
<organism evidence="1 2">
    <name type="scientific">Halobacillus salinarum</name>
    <dbReference type="NCBI Taxonomy" id="2932257"/>
    <lineage>
        <taxon>Bacteria</taxon>
        <taxon>Bacillati</taxon>
        <taxon>Bacillota</taxon>
        <taxon>Bacilli</taxon>
        <taxon>Bacillales</taxon>
        <taxon>Bacillaceae</taxon>
        <taxon>Halobacillus</taxon>
    </lineage>
</organism>
<dbReference type="EMBL" id="CP095073">
    <property type="protein sequence ID" value="UOQ43539.1"/>
    <property type="molecule type" value="Genomic_DNA"/>
</dbReference>
<dbReference type="RefSeq" id="WP_244708898.1">
    <property type="nucleotide sequence ID" value="NZ_CP095073.1"/>
</dbReference>
<reference evidence="1 2" key="1">
    <citation type="submission" date="2022-04" db="EMBL/GenBank/DDBJ databases">
        <title>Halobacillus sp. isolated from saltern.</title>
        <authorList>
            <person name="Won M."/>
            <person name="Lee C.-M."/>
            <person name="Woen H.-Y."/>
            <person name="Kwon S.-W."/>
        </authorList>
    </citation>
    <scope>NUCLEOTIDE SEQUENCE [LARGE SCALE GENOMIC DNA]</scope>
    <source>
        <strain evidence="1 2">SSBR10-3</strain>
    </source>
</reference>